<reference evidence="1" key="1">
    <citation type="submission" date="2021-01" db="EMBL/GenBank/DDBJ databases">
        <title>Lacisediminihabitans sp. nov. strain G11-30, isolated from Antarctic Soil.</title>
        <authorList>
            <person name="Li J."/>
        </authorList>
    </citation>
    <scope>NUCLEOTIDE SEQUENCE</scope>
    <source>
        <strain evidence="1">G11-30</strain>
    </source>
</reference>
<name>A0A934SMF8_9MICO</name>
<dbReference type="Pfam" id="PF09660">
    <property type="entry name" value="DUF2397"/>
    <property type="match status" value="1"/>
</dbReference>
<keyword evidence="2" id="KW-1185">Reference proteome</keyword>
<dbReference type="RefSeq" id="WP_200556228.1">
    <property type="nucleotide sequence ID" value="NZ_JAEPES010000003.1"/>
</dbReference>
<evidence type="ECO:0000313" key="1">
    <source>
        <dbReference type="EMBL" id="MBK4347667.1"/>
    </source>
</evidence>
<sequence length="496" mass="54503">MDDTELDPARLNLYSYLTAGQSEQHVRIMRVLAGEVLTRQMSAAEISAKLTSDGYLVNEDDVEARCKQLVDWGNIIPSVRNYRVATIAELRRTKSRYQASKLGARIASDVDEILGADDGAKEVARELLDVIAEQLGRVLAELKSDRKPDADAVASAVSTAFNNHQVFAGSLRDFNAYLGGVLARYDIVGEDFTVLKTTLMMYIDILRTDVRRHGPKIHDLLTQLEPHYRQVTDILASWQTLTLVGAERGQGRAESEWERLTSWYADSGENSGPAQFRAATEQALGQLLVNAKRILTDAGSGYSRRDDLIRLAGIFAVTDDGDAHRLFANTFGVYSWRHLLLGDSESVHPSANTSWWNAPQVDVPVTLRERGDRAARGRTSPVPDSTLETQLAYDAAARQVETRRLAVTELLVAGTLDGVKLSPVAQKLIQDQITKMAGESGALSSDNLESGFTLRREPITGTSSVQFDDGVFTVYGFRYHATPIEEAAAEQGEATA</sequence>
<dbReference type="Proteomes" id="UP000636458">
    <property type="component" value="Unassembled WGS sequence"/>
</dbReference>
<comment type="caution">
    <text evidence="1">The sequence shown here is derived from an EMBL/GenBank/DDBJ whole genome shotgun (WGS) entry which is preliminary data.</text>
</comment>
<dbReference type="InterPro" id="IPR013493">
    <property type="entry name" value="CHP02677"/>
</dbReference>
<organism evidence="1 2">
    <name type="scientific">Lacisediminihabitans changchengi</name>
    <dbReference type="NCBI Taxonomy" id="2787634"/>
    <lineage>
        <taxon>Bacteria</taxon>
        <taxon>Bacillati</taxon>
        <taxon>Actinomycetota</taxon>
        <taxon>Actinomycetes</taxon>
        <taxon>Micrococcales</taxon>
        <taxon>Microbacteriaceae</taxon>
        <taxon>Lacisediminihabitans</taxon>
    </lineage>
</organism>
<proteinExistence type="predicted"/>
<dbReference type="EMBL" id="JAEPES010000003">
    <property type="protein sequence ID" value="MBK4347667.1"/>
    <property type="molecule type" value="Genomic_DNA"/>
</dbReference>
<protein>
    <submittedName>
        <fullName evidence="1">DUF2397 domain-containing protein</fullName>
    </submittedName>
</protein>
<accession>A0A934SMF8</accession>
<evidence type="ECO:0000313" key="2">
    <source>
        <dbReference type="Proteomes" id="UP000636458"/>
    </source>
</evidence>
<gene>
    <name evidence="1" type="ORF">IV501_08485</name>
</gene>
<dbReference type="AlphaFoldDB" id="A0A934SMF8"/>